<accession>A0A822ZEL0</accession>
<evidence type="ECO:0000256" key="1">
    <source>
        <dbReference type="SAM" id="MobiDB-lite"/>
    </source>
</evidence>
<gene>
    <name evidence="2" type="ORF">HUJ06_001180</name>
</gene>
<protein>
    <submittedName>
        <fullName evidence="2">Uncharacterized protein</fullName>
    </submittedName>
</protein>
<dbReference type="AlphaFoldDB" id="A0A822ZEL0"/>
<dbReference type="Proteomes" id="UP000607653">
    <property type="component" value="Unassembled WGS sequence"/>
</dbReference>
<keyword evidence="3" id="KW-1185">Reference proteome</keyword>
<proteinExistence type="predicted"/>
<name>A0A822ZEL0_NELNU</name>
<organism evidence="2 3">
    <name type="scientific">Nelumbo nucifera</name>
    <name type="common">Sacred lotus</name>
    <dbReference type="NCBI Taxonomy" id="4432"/>
    <lineage>
        <taxon>Eukaryota</taxon>
        <taxon>Viridiplantae</taxon>
        <taxon>Streptophyta</taxon>
        <taxon>Embryophyta</taxon>
        <taxon>Tracheophyta</taxon>
        <taxon>Spermatophyta</taxon>
        <taxon>Magnoliopsida</taxon>
        <taxon>Proteales</taxon>
        <taxon>Nelumbonaceae</taxon>
        <taxon>Nelumbo</taxon>
    </lineage>
</organism>
<evidence type="ECO:0000313" key="3">
    <source>
        <dbReference type="Proteomes" id="UP000607653"/>
    </source>
</evidence>
<feature type="region of interest" description="Disordered" evidence="1">
    <location>
        <begin position="19"/>
        <end position="61"/>
    </location>
</feature>
<comment type="caution">
    <text evidence="2">The sequence shown here is derived from an EMBL/GenBank/DDBJ whole genome shotgun (WGS) entry which is preliminary data.</text>
</comment>
<feature type="compositionally biased region" description="Low complexity" evidence="1">
    <location>
        <begin position="39"/>
        <end position="52"/>
    </location>
</feature>
<sequence length="81" mass="8879">MPEFVGVWMTKLVSKVGEKVRPQKGPRSLVVEQEAKPNSSASSSSSFFGSLSRPVRSEPAFQGTALSEATVRMLMDRFMPC</sequence>
<dbReference type="EMBL" id="DUZY01000006">
    <property type="protein sequence ID" value="DAD42950.1"/>
    <property type="molecule type" value="Genomic_DNA"/>
</dbReference>
<evidence type="ECO:0000313" key="2">
    <source>
        <dbReference type="EMBL" id="DAD42950.1"/>
    </source>
</evidence>
<reference evidence="2 3" key="1">
    <citation type="journal article" date="2020" name="Mol. Biol. Evol.">
        <title>Distinct Expression and Methylation Patterns for Genes with Different Fates following a Single Whole-Genome Duplication in Flowering Plants.</title>
        <authorList>
            <person name="Shi T."/>
            <person name="Rahmani R.S."/>
            <person name="Gugger P.F."/>
            <person name="Wang M."/>
            <person name="Li H."/>
            <person name="Zhang Y."/>
            <person name="Li Z."/>
            <person name="Wang Q."/>
            <person name="Van de Peer Y."/>
            <person name="Marchal K."/>
            <person name="Chen J."/>
        </authorList>
    </citation>
    <scope>NUCLEOTIDE SEQUENCE [LARGE SCALE GENOMIC DNA]</scope>
    <source>
        <tissue evidence="2">Leaf</tissue>
    </source>
</reference>